<feature type="compositionally biased region" description="Basic and acidic residues" evidence="1">
    <location>
        <begin position="46"/>
        <end position="84"/>
    </location>
</feature>
<evidence type="ECO:0000313" key="2">
    <source>
        <dbReference type="EMBL" id="KAJ3602188.1"/>
    </source>
</evidence>
<dbReference type="EMBL" id="JANIIK010000046">
    <property type="protein sequence ID" value="KAJ3602188.1"/>
    <property type="molecule type" value="Genomic_DNA"/>
</dbReference>
<feature type="region of interest" description="Disordered" evidence="1">
    <location>
        <begin position="35"/>
        <end position="112"/>
    </location>
</feature>
<evidence type="ECO:0000256" key="1">
    <source>
        <dbReference type="SAM" id="MobiDB-lite"/>
    </source>
</evidence>
<feature type="compositionally biased region" description="Basic and acidic residues" evidence="1">
    <location>
        <begin position="93"/>
        <end position="112"/>
    </location>
</feature>
<name>A0A9Q0ILF6_9TELE</name>
<proteinExistence type="predicted"/>
<dbReference type="OrthoDB" id="6432478at2759"/>
<organism evidence="2 3">
    <name type="scientific">Muraenolepis orangiensis</name>
    <name type="common">Patagonian moray cod</name>
    <dbReference type="NCBI Taxonomy" id="630683"/>
    <lineage>
        <taxon>Eukaryota</taxon>
        <taxon>Metazoa</taxon>
        <taxon>Chordata</taxon>
        <taxon>Craniata</taxon>
        <taxon>Vertebrata</taxon>
        <taxon>Euteleostomi</taxon>
        <taxon>Actinopterygii</taxon>
        <taxon>Neopterygii</taxon>
        <taxon>Teleostei</taxon>
        <taxon>Neoteleostei</taxon>
        <taxon>Acanthomorphata</taxon>
        <taxon>Zeiogadaria</taxon>
        <taxon>Gadariae</taxon>
        <taxon>Gadiformes</taxon>
        <taxon>Muraenolepidoidei</taxon>
        <taxon>Muraenolepididae</taxon>
        <taxon>Muraenolepis</taxon>
    </lineage>
</organism>
<dbReference type="Proteomes" id="UP001148018">
    <property type="component" value="Unassembled WGS sequence"/>
</dbReference>
<dbReference type="AlphaFoldDB" id="A0A9Q0ILF6"/>
<accession>A0A9Q0ILF6</accession>
<sequence length="112" mass="12598">MSRAPSRLFSVPAASRPTKPTFSFLWSALECGNTPPFRDLTMLQDPGRKAPEPGERDSTPRGRRIQDLGRETPEPGKRDTRTRGESVQNPGRETPEPEEKNSRTREEKPEPA</sequence>
<keyword evidence="3" id="KW-1185">Reference proteome</keyword>
<reference evidence="2" key="1">
    <citation type="submission" date="2022-07" db="EMBL/GenBank/DDBJ databases">
        <title>Chromosome-level genome of Muraenolepis orangiensis.</title>
        <authorList>
            <person name="Kim J."/>
        </authorList>
    </citation>
    <scope>NUCLEOTIDE SEQUENCE</scope>
    <source>
        <strain evidence="2">KU_S4_2022</strain>
        <tissue evidence="2">Muscle</tissue>
    </source>
</reference>
<comment type="caution">
    <text evidence="2">The sequence shown here is derived from an EMBL/GenBank/DDBJ whole genome shotgun (WGS) entry which is preliminary data.</text>
</comment>
<evidence type="ECO:0000313" key="3">
    <source>
        <dbReference type="Proteomes" id="UP001148018"/>
    </source>
</evidence>
<gene>
    <name evidence="2" type="ORF">NHX12_029947</name>
</gene>
<protein>
    <submittedName>
        <fullName evidence="2">Uncharacterized protein</fullName>
    </submittedName>
</protein>